<dbReference type="InterPro" id="IPR036291">
    <property type="entry name" value="NAD(P)-bd_dom_sf"/>
</dbReference>
<name>A0A0N4ZVF2_PARTI</name>
<dbReference type="Proteomes" id="UP000038045">
    <property type="component" value="Unplaced"/>
</dbReference>
<evidence type="ECO:0000313" key="3">
    <source>
        <dbReference type="Proteomes" id="UP000038045"/>
    </source>
</evidence>
<dbReference type="STRING" id="131310.A0A0N4ZVF2"/>
<sequence>MKVALITGANSGLGFETSRKLYLQGYKIILAVRNEEEGDKAKFRIAGSHDNDQIIVRKCDLCDMNCIKNFGLSLKNDRTLLDVIICNAGIMGHPFEICKNGVEIHFQTNFLGHQYLIDCLLDMGIINETRIVIVTSGFYKNVEKMFTIEDISGDISSKRQPNMYYSISKLANCLQVLYLKEKLELKAPKSLVVAVRPGFVRGTNLGRHTNYILRILAAPLIYLIAKNIDQVR</sequence>
<organism evidence="3 4">
    <name type="scientific">Parastrongyloides trichosuri</name>
    <name type="common">Possum-specific nematode worm</name>
    <dbReference type="NCBI Taxonomy" id="131310"/>
    <lineage>
        <taxon>Eukaryota</taxon>
        <taxon>Metazoa</taxon>
        <taxon>Ecdysozoa</taxon>
        <taxon>Nematoda</taxon>
        <taxon>Chromadorea</taxon>
        <taxon>Rhabditida</taxon>
        <taxon>Tylenchina</taxon>
        <taxon>Panagrolaimomorpha</taxon>
        <taxon>Strongyloidoidea</taxon>
        <taxon>Strongyloididae</taxon>
        <taxon>Parastrongyloides</taxon>
    </lineage>
</organism>
<comment type="similarity">
    <text evidence="1">Belongs to the short-chain dehydrogenases/reductases (SDR) family.</text>
</comment>
<reference evidence="4" key="1">
    <citation type="submission" date="2017-02" db="UniProtKB">
        <authorList>
            <consortium name="WormBaseParasite"/>
        </authorList>
    </citation>
    <scope>IDENTIFICATION</scope>
</reference>
<dbReference type="SUPFAM" id="SSF51735">
    <property type="entry name" value="NAD(P)-binding Rossmann-fold domains"/>
    <property type="match status" value="1"/>
</dbReference>
<dbReference type="Gene3D" id="3.40.50.720">
    <property type="entry name" value="NAD(P)-binding Rossmann-like Domain"/>
    <property type="match status" value="1"/>
</dbReference>
<evidence type="ECO:0000313" key="4">
    <source>
        <dbReference type="WBParaSite" id="PTRK_0001255600.1"/>
    </source>
</evidence>
<evidence type="ECO:0000256" key="2">
    <source>
        <dbReference type="ARBA" id="ARBA00023002"/>
    </source>
</evidence>
<dbReference type="PANTHER" id="PTHR24320">
    <property type="entry name" value="RETINOL DEHYDROGENASE"/>
    <property type="match status" value="1"/>
</dbReference>
<evidence type="ECO:0000256" key="1">
    <source>
        <dbReference type="ARBA" id="ARBA00006484"/>
    </source>
</evidence>
<accession>A0A0N4ZVF2</accession>
<keyword evidence="2" id="KW-0560">Oxidoreductase</keyword>
<dbReference type="Pfam" id="PF00106">
    <property type="entry name" value="adh_short"/>
    <property type="match status" value="1"/>
</dbReference>
<dbReference type="InterPro" id="IPR002347">
    <property type="entry name" value="SDR_fam"/>
</dbReference>
<keyword evidence="3" id="KW-1185">Reference proteome</keyword>
<protein>
    <submittedName>
        <fullName evidence="4">SDR family NAD(P)-dependent oxidoreductase</fullName>
    </submittedName>
</protein>
<dbReference type="PANTHER" id="PTHR24320:SF285">
    <property type="entry name" value="RETINOL DEHYDROGENASE 14"/>
    <property type="match status" value="1"/>
</dbReference>
<dbReference type="WBParaSite" id="PTRK_0001255600.1">
    <property type="protein sequence ID" value="PTRK_0001255600.1"/>
    <property type="gene ID" value="PTRK_0001255600"/>
</dbReference>
<proteinExistence type="inferred from homology"/>
<dbReference type="GO" id="GO:0016491">
    <property type="term" value="F:oxidoreductase activity"/>
    <property type="evidence" value="ECO:0007669"/>
    <property type="project" value="UniProtKB-KW"/>
</dbReference>
<dbReference type="PRINTS" id="PR00081">
    <property type="entry name" value="GDHRDH"/>
</dbReference>
<dbReference type="AlphaFoldDB" id="A0A0N4ZVF2"/>